<reference evidence="2" key="1">
    <citation type="journal article" date="2019" name="Int. J. Syst. Evol. Microbiol.">
        <title>The Global Catalogue of Microorganisms (GCM) 10K type strain sequencing project: providing services to taxonomists for standard genome sequencing and annotation.</title>
        <authorList>
            <consortium name="The Broad Institute Genomics Platform"/>
            <consortium name="The Broad Institute Genome Sequencing Center for Infectious Disease"/>
            <person name="Wu L."/>
            <person name="Ma J."/>
        </authorList>
    </citation>
    <scope>NUCLEOTIDE SEQUENCE [LARGE SCALE GENOMIC DNA]</scope>
    <source>
        <strain evidence="2">CCUG 71848</strain>
    </source>
</reference>
<keyword evidence="2" id="KW-1185">Reference proteome</keyword>
<dbReference type="EMBL" id="JBHTLH010000005">
    <property type="protein sequence ID" value="MFD1124042.1"/>
    <property type="molecule type" value="Genomic_DNA"/>
</dbReference>
<dbReference type="RefSeq" id="WP_121977656.1">
    <property type="nucleotide sequence ID" value="NZ_JBHTLH010000005.1"/>
</dbReference>
<protein>
    <submittedName>
        <fullName evidence="1">Accessory Sec system protein Asp2</fullName>
    </submittedName>
</protein>
<dbReference type="InterPro" id="IPR022267">
    <property type="entry name" value="Asp2"/>
</dbReference>
<organism evidence="1 2">
    <name type="scientific">Lentilactobacillus raoultii</name>
    <dbReference type="NCBI Taxonomy" id="1987503"/>
    <lineage>
        <taxon>Bacteria</taxon>
        <taxon>Bacillati</taxon>
        <taxon>Bacillota</taxon>
        <taxon>Bacilli</taxon>
        <taxon>Lactobacillales</taxon>
        <taxon>Lactobacillaceae</taxon>
        <taxon>Lentilactobacillus</taxon>
    </lineage>
</organism>
<sequence length="527" mass="59013">MQTSVLQLGGEKVEVAAFLDDTFKFTYLPMTTPEDVVDAQNFLLTGQSIKDQYQSAVFILGDDSYAFLMPDLLLKLRANKIICGEHADKYRDSFKLLQRKNVIQRDLTDGKSLGDFINNVLFSGQYGDLLDFNDIAVLPKFQSHMEQFGTGELQLKNLQLDQLTQVINWRMTLSLAKNTRLAFWPEFELLGQARVVFKLYLLDQFSGKILMAHRVGSEKLLTHPFILDVPADGCNLFVTALLKGSVEKFSVRNLYLRRDRYGFGGAMVGSKMITDSAHCGGQLGVYFNAGNLKPPLNVYFGGWRTAVGFEGAGIMSRVGDGSAPYLLLSDERLEGGAFYIGDDALEQQIVVTIKKYLKVLNFSNTDLVLSGISMGSTAALYYAADLDPGAVIVGKPLANLGTMAQNERLIRPYGYPTSLDILLLNEGATDAEAQSRLNQHFWDHFKTGAFTNPTINIAYMKQDDYDHDAFSELFHFLKDQHPTIKILYKGLTGRHNDDTPGIVSWFMRQFENTMQNKFNRGSDFING</sequence>
<evidence type="ECO:0000313" key="2">
    <source>
        <dbReference type="Proteomes" id="UP001597156"/>
    </source>
</evidence>
<evidence type="ECO:0000313" key="1">
    <source>
        <dbReference type="EMBL" id="MFD1124042.1"/>
    </source>
</evidence>
<gene>
    <name evidence="1" type="primary">asp2</name>
    <name evidence="1" type="ORF">ACFQ22_01520</name>
</gene>
<dbReference type="Proteomes" id="UP001597156">
    <property type="component" value="Unassembled WGS sequence"/>
</dbReference>
<dbReference type="InterPro" id="IPR029058">
    <property type="entry name" value="AB_hydrolase_fold"/>
</dbReference>
<dbReference type="NCBIfam" id="TIGR03712">
    <property type="entry name" value="acc_sec_asp2"/>
    <property type="match status" value="1"/>
</dbReference>
<name>A0ABW3PEC3_9LACO</name>
<proteinExistence type="predicted"/>
<accession>A0ABW3PEC3</accession>
<comment type="caution">
    <text evidence="1">The sequence shown here is derived from an EMBL/GenBank/DDBJ whole genome shotgun (WGS) entry which is preliminary data.</text>
</comment>
<dbReference type="Pfam" id="PF16929">
    <property type="entry name" value="Asp2"/>
    <property type="match status" value="1"/>
</dbReference>
<dbReference type="SUPFAM" id="SSF53474">
    <property type="entry name" value="alpha/beta-Hydrolases"/>
    <property type="match status" value="1"/>
</dbReference>